<dbReference type="Proteomes" id="UP000016662">
    <property type="component" value="Unassembled WGS sequence"/>
</dbReference>
<dbReference type="AlphaFoldDB" id="U2MDX0"/>
<accession>U2MDX0</accession>
<comment type="caution">
    <text evidence="1">The sequence shown here is derived from an EMBL/GenBank/DDBJ whole genome shotgun (WGS) entry which is preliminary data.</text>
</comment>
<organism evidence="1 2">
    <name type="scientific">Ruminococcus callidus ATCC 27760</name>
    <dbReference type="NCBI Taxonomy" id="411473"/>
    <lineage>
        <taxon>Bacteria</taxon>
        <taxon>Bacillati</taxon>
        <taxon>Bacillota</taxon>
        <taxon>Clostridia</taxon>
        <taxon>Eubacteriales</taxon>
        <taxon>Oscillospiraceae</taxon>
        <taxon>Ruminococcus</taxon>
    </lineage>
</organism>
<dbReference type="HOGENOM" id="CLU_3140334_0_0_9"/>
<evidence type="ECO:0000313" key="2">
    <source>
        <dbReference type="Proteomes" id="UP000016662"/>
    </source>
</evidence>
<evidence type="ECO:0000313" key="1">
    <source>
        <dbReference type="EMBL" id="ERJ97488.1"/>
    </source>
</evidence>
<sequence>MAAIPNVFTGSFFRKTLVISAEILYNESYRNLPCGFQFIIKEFLPCTQI</sequence>
<keyword evidence="2" id="KW-1185">Reference proteome</keyword>
<proteinExistence type="predicted"/>
<name>U2MDX0_9FIRM</name>
<reference evidence="1 2" key="1">
    <citation type="submission" date="2013-07" db="EMBL/GenBank/DDBJ databases">
        <authorList>
            <person name="Weinstock G."/>
            <person name="Sodergren E."/>
            <person name="Wylie T."/>
            <person name="Fulton L."/>
            <person name="Fulton R."/>
            <person name="Fronick C."/>
            <person name="O'Laughlin M."/>
            <person name="Godfrey J."/>
            <person name="Miner T."/>
            <person name="Herter B."/>
            <person name="Appelbaum E."/>
            <person name="Cordes M."/>
            <person name="Lek S."/>
            <person name="Wollam A."/>
            <person name="Pepin K.H."/>
            <person name="Palsikar V.B."/>
            <person name="Mitreva M."/>
            <person name="Wilson R.K."/>
        </authorList>
    </citation>
    <scope>NUCLEOTIDE SEQUENCE [LARGE SCALE GENOMIC DNA]</scope>
    <source>
        <strain evidence="1 2">ATCC 27760</strain>
    </source>
</reference>
<gene>
    <name evidence="1" type="ORF">RUMCAL_00121</name>
</gene>
<dbReference type="STRING" id="411473.RUMCAL_00121"/>
<protein>
    <submittedName>
        <fullName evidence="1">Uncharacterized protein</fullName>
    </submittedName>
</protein>
<dbReference type="EMBL" id="AWVF01000017">
    <property type="protein sequence ID" value="ERJ97488.1"/>
    <property type="molecule type" value="Genomic_DNA"/>
</dbReference>